<organism evidence="2 3">
    <name type="scientific">Chitinimonas prasina</name>
    <dbReference type="NCBI Taxonomy" id="1434937"/>
    <lineage>
        <taxon>Bacteria</taxon>
        <taxon>Pseudomonadati</taxon>
        <taxon>Pseudomonadota</taxon>
        <taxon>Betaproteobacteria</taxon>
        <taxon>Neisseriales</taxon>
        <taxon>Chitinibacteraceae</taxon>
        <taxon>Chitinimonas</taxon>
    </lineage>
</organism>
<gene>
    <name evidence="2" type="ORF">GCM10007907_23880</name>
</gene>
<dbReference type="EMBL" id="BSOG01000002">
    <property type="protein sequence ID" value="GLR13598.1"/>
    <property type="molecule type" value="Genomic_DNA"/>
</dbReference>
<keyword evidence="3" id="KW-1185">Reference proteome</keyword>
<evidence type="ECO:0000313" key="2">
    <source>
        <dbReference type="EMBL" id="GLR13598.1"/>
    </source>
</evidence>
<proteinExistence type="predicted"/>
<sequence>MFHRLALLLAAAIALFGAVIHFVAPLFGPGWYAFFGAPPQVVASAAAGSWLAPVSTLAIGGLMLLAGLYAFSAAGVMRRLPLTGAALWVLAVLCTLRGFILVPAWLWAPQLLTTFEVVAALVWLVAGLGYIAGVLAARRPLQLA</sequence>
<dbReference type="RefSeq" id="WP_284196692.1">
    <property type="nucleotide sequence ID" value="NZ_BSOG01000002.1"/>
</dbReference>
<feature type="transmembrane region" description="Helical" evidence="1">
    <location>
        <begin position="83"/>
        <end position="106"/>
    </location>
</feature>
<feature type="transmembrane region" description="Helical" evidence="1">
    <location>
        <begin position="118"/>
        <end position="137"/>
    </location>
</feature>
<comment type="caution">
    <text evidence="2">The sequence shown here is derived from an EMBL/GenBank/DDBJ whole genome shotgun (WGS) entry which is preliminary data.</text>
</comment>
<dbReference type="Proteomes" id="UP001156706">
    <property type="component" value="Unassembled WGS sequence"/>
</dbReference>
<name>A0ABQ5YIV4_9NEIS</name>
<reference evidence="3" key="1">
    <citation type="journal article" date="2019" name="Int. J. Syst. Evol. Microbiol.">
        <title>The Global Catalogue of Microorganisms (GCM) 10K type strain sequencing project: providing services to taxonomists for standard genome sequencing and annotation.</title>
        <authorList>
            <consortium name="The Broad Institute Genomics Platform"/>
            <consortium name="The Broad Institute Genome Sequencing Center for Infectious Disease"/>
            <person name="Wu L."/>
            <person name="Ma J."/>
        </authorList>
    </citation>
    <scope>NUCLEOTIDE SEQUENCE [LARGE SCALE GENOMIC DNA]</scope>
    <source>
        <strain evidence="3">NBRC 110044</strain>
    </source>
</reference>
<evidence type="ECO:0000256" key="1">
    <source>
        <dbReference type="SAM" id="Phobius"/>
    </source>
</evidence>
<evidence type="ECO:0008006" key="4">
    <source>
        <dbReference type="Google" id="ProtNLM"/>
    </source>
</evidence>
<keyword evidence="1" id="KW-0472">Membrane</keyword>
<accession>A0ABQ5YIV4</accession>
<keyword evidence="1" id="KW-0812">Transmembrane</keyword>
<evidence type="ECO:0000313" key="3">
    <source>
        <dbReference type="Proteomes" id="UP001156706"/>
    </source>
</evidence>
<protein>
    <recommendedName>
        <fullName evidence="4">DUF3995 domain-containing protein</fullName>
    </recommendedName>
</protein>
<feature type="transmembrane region" description="Helical" evidence="1">
    <location>
        <begin position="49"/>
        <end position="71"/>
    </location>
</feature>
<keyword evidence="1" id="KW-1133">Transmembrane helix</keyword>